<comment type="caution">
    <text evidence="2">The sequence shown here is derived from an EMBL/GenBank/DDBJ whole genome shotgun (WGS) entry which is preliminary data.</text>
</comment>
<protein>
    <recommendedName>
        <fullName evidence="4">Retrotransposon gag domain-containing protein</fullName>
    </recommendedName>
</protein>
<feature type="compositionally biased region" description="Low complexity" evidence="1">
    <location>
        <begin position="156"/>
        <end position="166"/>
    </location>
</feature>
<reference evidence="2" key="2">
    <citation type="journal article" name="Front. Microbiol.">
        <title>Degradative Capacity of Two Strains of Rhodonia placenta: From Phenotype to Genotype.</title>
        <authorList>
            <person name="Kolle M."/>
            <person name="Horta M.A.C."/>
            <person name="Nowrousian M."/>
            <person name="Ohm R.A."/>
            <person name="Benz J.P."/>
            <person name="Pilgard A."/>
        </authorList>
    </citation>
    <scope>NUCLEOTIDE SEQUENCE</scope>
    <source>
        <strain evidence="2">FPRL280</strain>
    </source>
</reference>
<organism evidence="2 3">
    <name type="scientific">Rhodonia placenta</name>
    <dbReference type="NCBI Taxonomy" id="104341"/>
    <lineage>
        <taxon>Eukaryota</taxon>
        <taxon>Fungi</taxon>
        <taxon>Dikarya</taxon>
        <taxon>Basidiomycota</taxon>
        <taxon>Agaricomycotina</taxon>
        <taxon>Agaricomycetes</taxon>
        <taxon>Polyporales</taxon>
        <taxon>Adustoporiaceae</taxon>
        <taxon>Rhodonia</taxon>
    </lineage>
</organism>
<dbReference type="Proteomes" id="UP000639403">
    <property type="component" value="Unassembled WGS sequence"/>
</dbReference>
<gene>
    <name evidence="2" type="ORF">IEO21_10098</name>
</gene>
<accession>A0A8H7NT59</accession>
<name>A0A8H7NT59_9APHY</name>
<proteinExistence type="predicted"/>
<evidence type="ECO:0000256" key="1">
    <source>
        <dbReference type="SAM" id="MobiDB-lite"/>
    </source>
</evidence>
<reference evidence="2" key="1">
    <citation type="submission" date="2020-11" db="EMBL/GenBank/DDBJ databases">
        <authorList>
            <person name="Koelle M."/>
            <person name="Horta M.A.C."/>
            <person name="Nowrousian M."/>
            <person name="Ohm R.A."/>
            <person name="Benz P."/>
            <person name="Pilgard A."/>
        </authorList>
    </citation>
    <scope>NUCLEOTIDE SEQUENCE</scope>
    <source>
        <strain evidence="2">FPRL280</strain>
    </source>
</reference>
<evidence type="ECO:0000313" key="3">
    <source>
        <dbReference type="Proteomes" id="UP000639403"/>
    </source>
</evidence>
<feature type="compositionally biased region" description="Low complexity" evidence="1">
    <location>
        <begin position="138"/>
        <end position="148"/>
    </location>
</feature>
<evidence type="ECO:0000313" key="2">
    <source>
        <dbReference type="EMBL" id="KAF9801508.1"/>
    </source>
</evidence>
<sequence length="356" mass="39322">MAVSMPLTRRTSSMSTLQTAPLLFSSPASSSHAPTILPDPLRRITNVTRQSEGPNTRLALATPSHPDQPLIIPALSPPASVYPSLSPVQVKREETPISLQTLRQSQSLRRVNKELRTPSPSLLYSAAPVGPYHQLRSPPCLQSLSNQPQQPPSPTGSPLSPSSPVMSSPVWSNKEVLKLLLPLQYDGKTVVECNQFIFQLLIYWQVVLSLLDGDACTWATPIFAQLVSVAVRVQGAITPFADIKAFLTVFKGRFGNLLDDASAQVKLNKLCTDKSMCERCTATEFSVLFKGLVDRSGYSDLELHNKYLSGIPSHVYRRIELEMFAMWEATEKHATEVEQQLDISRCHDLARCLAVF</sequence>
<evidence type="ECO:0008006" key="4">
    <source>
        <dbReference type="Google" id="ProtNLM"/>
    </source>
</evidence>
<feature type="region of interest" description="Disordered" evidence="1">
    <location>
        <begin position="138"/>
        <end position="166"/>
    </location>
</feature>
<dbReference type="AlphaFoldDB" id="A0A8H7NT59"/>
<dbReference type="EMBL" id="JADOXO010000660">
    <property type="protein sequence ID" value="KAF9801508.1"/>
    <property type="molecule type" value="Genomic_DNA"/>
</dbReference>